<protein>
    <submittedName>
        <fullName evidence="1">Envelope-like protein</fullName>
    </submittedName>
</protein>
<dbReference type="AlphaFoldDB" id="A0A392SX73"/>
<keyword evidence="2" id="KW-1185">Reference proteome</keyword>
<feature type="non-terminal residue" evidence="1">
    <location>
        <position position="68"/>
    </location>
</feature>
<proteinExistence type="predicted"/>
<sequence>MSTEFRKVFVKGKCVDFSPTVINQHLGRSVDEIAGLEVTQNEICKTLTGNVVKAWPRKHNLPATKLTA</sequence>
<comment type="caution">
    <text evidence="1">The sequence shown here is derived from an EMBL/GenBank/DDBJ whole genome shotgun (WGS) entry which is preliminary data.</text>
</comment>
<reference evidence="1 2" key="1">
    <citation type="journal article" date="2018" name="Front. Plant Sci.">
        <title>Red Clover (Trifolium pratense) and Zigzag Clover (T. medium) - A Picture of Genomic Similarities and Differences.</title>
        <authorList>
            <person name="Dluhosova J."/>
            <person name="Istvanek J."/>
            <person name="Nedelnik J."/>
            <person name="Repkova J."/>
        </authorList>
    </citation>
    <scope>NUCLEOTIDE SEQUENCE [LARGE SCALE GENOMIC DNA]</scope>
    <source>
        <strain evidence="2">cv. 10/8</strain>
        <tissue evidence="1">Leaf</tissue>
    </source>
</reference>
<dbReference type="Proteomes" id="UP000265520">
    <property type="component" value="Unassembled WGS sequence"/>
</dbReference>
<evidence type="ECO:0000313" key="2">
    <source>
        <dbReference type="Proteomes" id="UP000265520"/>
    </source>
</evidence>
<dbReference type="EMBL" id="LXQA010463222">
    <property type="protein sequence ID" value="MCI53448.1"/>
    <property type="molecule type" value="Genomic_DNA"/>
</dbReference>
<accession>A0A392SX73</accession>
<organism evidence="1 2">
    <name type="scientific">Trifolium medium</name>
    <dbReference type="NCBI Taxonomy" id="97028"/>
    <lineage>
        <taxon>Eukaryota</taxon>
        <taxon>Viridiplantae</taxon>
        <taxon>Streptophyta</taxon>
        <taxon>Embryophyta</taxon>
        <taxon>Tracheophyta</taxon>
        <taxon>Spermatophyta</taxon>
        <taxon>Magnoliopsida</taxon>
        <taxon>eudicotyledons</taxon>
        <taxon>Gunneridae</taxon>
        <taxon>Pentapetalae</taxon>
        <taxon>rosids</taxon>
        <taxon>fabids</taxon>
        <taxon>Fabales</taxon>
        <taxon>Fabaceae</taxon>
        <taxon>Papilionoideae</taxon>
        <taxon>50 kb inversion clade</taxon>
        <taxon>NPAAA clade</taxon>
        <taxon>Hologalegina</taxon>
        <taxon>IRL clade</taxon>
        <taxon>Trifolieae</taxon>
        <taxon>Trifolium</taxon>
    </lineage>
</organism>
<name>A0A392SX73_9FABA</name>
<evidence type="ECO:0000313" key="1">
    <source>
        <dbReference type="EMBL" id="MCI53448.1"/>
    </source>
</evidence>